<reference evidence="1 2" key="1">
    <citation type="submission" date="2019-10" db="EMBL/GenBank/DDBJ databases">
        <title>Nocardia macrotermitis sp. nov. and Nocardia aurantia sp. nov., isolated from the gut of fungus growing-termite Macrotermes natalensis.</title>
        <authorList>
            <person name="Benndorf R."/>
            <person name="Schwitalla J."/>
            <person name="Martin K."/>
            <person name="De Beer W."/>
            <person name="Kaster A.-K."/>
            <person name="Vollmers J."/>
            <person name="Poulsen M."/>
            <person name="Beemelmanns C."/>
        </authorList>
    </citation>
    <scope>NUCLEOTIDE SEQUENCE [LARGE SCALE GENOMIC DNA]</scope>
    <source>
        <strain evidence="1 2">RB20</strain>
    </source>
</reference>
<organism evidence="1 2">
    <name type="scientific">Nocardia macrotermitis</name>
    <dbReference type="NCBI Taxonomy" id="2585198"/>
    <lineage>
        <taxon>Bacteria</taxon>
        <taxon>Bacillati</taxon>
        <taxon>Actinomycetota</taxon>
        <taxon>Actinomycetes</taxon>
        <taxon>Mycobacteriales</taxon>
        <taxon>Nocardiaceae</taxon>
        <taxon>Nocardia</taxon>
    </lineage>
</organism>
<protein>
    <submittedName>
        <fullName evidence="1">Uncharacterized protein</fullName>
    </submittedName>
</protein>
<evidence type="ECO:0000313" key="2">
    <source>
        <dbReference type="Proteomes" id="UP000438448"/>
    </source>
</evidence>
<name>A0A7K0D4Q8_9NOCA</name>
<proteinExistence type="predicted"/>
<sequence>MTGVSVPMWTKTNSFIPLIDVIELFDEKSFTWVVLSFDGSGTYPKGLNWAEFQDEVDLGKAHLTWASIQEFASSLDQMYEGEIVAYTAIGEPPVIEIEIFDSTEYNLTVNNSEIDEARLHSGICAIISRS</sequence>
<dbReference type="Proteomes" id="UP000438448">
    <property type="component" value="Unassembled WGS sequence"/>
</dbReference>
<gene>
    <name evidence="1" type="ORF">NRB20_38060</name>
</gene>
<accession>A0A7K0D4Q8</accession>
<comment type="caution">
    <text evidence="1">The sequence shown here is derived from an EMBL/GenBank/DDBJ whole genome shotgun (WGS) entry which is preliminary data.</text>
</comment>
<dbReference type="EMBL" id="WEGK01000007">
    <property type="protein sequence ID" value="MQY20698.1"/>
    <property type="molecule type" value="Genomic_DNA"/>
</dbReference>
<dbReference type="AlphaFoldDB" id="A0A7K0D4Q8"/>
<evidence type="ECO:0000313" key="1">
    <source>
        <dbReference type="EMBL" id="MQY20698.1"/>
    </source>
</evidence>
<keyword evidence="2" id="KW-1185">Reference proteome</keyword>